<feature type="transmembrane region" description="Helical" evidence="1">
    <location>
        <begin position="63"/>
        <end position="84"/>
    </location>
</feature>
<name>A0A5C2SUW9_9APHY</name>
<organism evidence="2 3">
    <name type="scientific">Lentinus tigrinus ALCF2SS1-6</name>
    <dbReference type="NCBI Taxonomy" id="1328759"/>
    <lineage>
        <taxon>Eukaryota</taxon>
        <taxon>Fungi</taxon>
        <taxon>Dikarya</taxon>
        <taxon>Basidiomycota</taxon>
        <taxon>Agaricomycotina</taxon>
        <taxon>Agaricomycetes</taxon>
        <taxon>Polyporales</taxon>
        <taxon>Polyporaceae</taxon>
        <taxon>Lentinus</taxon>
    </lineage>
</organism>
<feature type="transmembrane region" description="Helical" evidence="1">
    <location>
        <begin position="138"/>
        <end position="155"/>
    </location>
</feature>
<gene>
    <name evidence="2" type="ORF">L227DRAFT_607667</name>
</gene>
<sequence>MWVAHYAPGLVAKPFAPRVPLSLLTLAGALPDVTFFLLQFFGIETFNLNGSLIPRGCFPYSNNYPYSHSLLGMVLAGVTLAAFYRSTHSGLVTWKDLATIVAASASHFLLEWPSHRTDIKITPHDSNALGAGMFDHPIVTFFVECAIFLAGLLVYTSFSPMSSKAGYKTHKNRLPAIVLFLIGAQAHFSFGSAPTTESRWVHAPLFLGQVLASCWLLGKLES</sequence>
<protein>
    <submittedName>
        <fullName evidence="2">Uncharacterized protein</fullName>
    </submittedName>
</protein>
<reference evidence="2" key="1">
    <citation type="journal article" date="2018" name="Genome Biol. Evol.">
        <title>Genomics and development of Lentinus tigrinus, a white-rot wood-decaying mushroom with dimorphic fruiting bodies.</title>
        <authorList>
            <person name="Wu B."/>
            <person name="Xu Z."/>
            <person name="Knudson A."/>
            <person name="Carlson A."/>
            <person name="Chen N."/>
            <person name="Kovaka S."/>
            <person name="LaButti K."/>
            <person name="Lipzen A."/>
            <person name="Pennachio C."/>
            <person name="Riley R."/>
            <person name="Schakwitz W."/>
            <person name="Umezawa K."/>
            <person name="Ohm R.A."/>
            <person name="Grigoriev I.V."/>
            <person name="Nagy L.G."/>
            <person name="Gibbons J."/>
            <person name="Hibbett D."/>
        </authorList>
    </citation>
    <scope>NUCLEOTIDE SEQUENCE [LARGE SCALE GENOMIC DNA]</scope>
    <source>
        <strain evidence="2">ALCF2SS1-6</strain>
    </source>
</reference>
<evidence type="ECO:0000313" key="3">
    <source>
        <dbReference type="Proteomes" id="UP000313359"/>
    </source>
</evidence>
<feature type="transmembrane region" description="Helical" evidence="1">
    <location>
        <begin position="91"/>
        <end position="110"/>
    </location>
</feature>
<feature type="transmembrane region" description="Helical" evidence="1">
    <location>
        <begin position="21"/>
        <end position="43"/>
    </location>
</feature>
<keyword evidence="1" id="KW-1133">Transmembrane helix</keyword>
<dbReference type="OrthoDB" id="10259742at2759"/>
<proteinExistence type="predicted"/>
<dbReference type="EMBL" id="ML122253">
    <property type="protein sequence ID" value="RPD65076.1"/>
    <property type="molecule type" value="Genomic_DNA"/>
</dbReference>
<accession>A0A5C2SUW9</accession>
<keyword evidence="1" id="KW-0812">Transmembrane</keyword>
<keyword evidence="3" id="KW-1185">Reference proteome</keyword>
<keyword evidence="1" id="KW-0472">Membrane</keyword>
<evidence type="ECO:0000313" key="2">
    <source>
        <dbReference type="EMBL" id="RPD65076.1"/>
    </source>
</evidence>
<dbReference type="Proteomes" id="UP000313359">
    <property type="component" value="Unassembled WGS sequence"/>
</dbReference>
<evidence type="ECO:0000256" key="1">
    <source>
        <dbReference type="SAM" id="Phobius"/>
    </source>
</evidence>
<dbReference type="AlphaFoldDB" id="A0A5C2SUW9"/>